<evidence type="ECO:0000256" key="1">
    <source>
        <dbReference type="ARBA" id="ARBA00004370"/>
    </source>
</evidence>
<dbReference type="PANTHER" id="PTHR10465">
    <property type="entry name" value="TRANSMEMBRANE GTPASE FZO1"/>
    <property type="match status" value="1"/>
</dbReference>
<evidence type="ECO:0000256" key="5">
    <source>
        <dbReference type="ARBA" id="ARBA00023136"/>
    </source>
</evidence>
<feature type="transmembrane region" description="Helical" evidence="6">
    <location>
        <begin position="323"/>
        <end position="340"/>
    </location>
</feature>
<keyword evidence="5 6" id="KW-0472">Membrane</keyword>
<dbReference type="Pfam" id="PF01926">
    <property type="entry name" value="MMR_HSR1"/>
    <property type="match status" value="1"/>
</dbReference>
<organism evidence="8 9">
    <name type="scientific">Lusitaniella coriacea LEGE 07157</name>
    <dbReference type="NCBI Taxonomy" id="945747"/>
    <lineage>
        <taxon>Bacteria</taxon>
        <taxon>Bacillati</taxon>
        <taxon>Cyanobacteriota</taxon>
        <taxon>Cyanophyceae</taxon>
        <taxon>Spirulinales</taxon>
        <taxon>Lusitaniellaceae</taxon>
        <taxon>Lusitaniella</taxon>
    </lineage>
</organism>
<dbReference type="GO" id="GO:0016020">
    <property type="term" value="C:membrane"/>
    <property type="evidence" value="ECO:0007669"/>
    <property type="project" value="UniProtKB-SubCell"/>
</dbReference>
<dbReference type="GO" id="GO:0005525">
    <property type="term" value="F:GTP binding"/>
    <property type="evidence" value="ECO:0007669"/>
    <property type="project" value="UniProtKB-KW"/>
</dbReference>
<reference evidence="8" key="1">
    <citation type="submission" date="2020-10" db="EMBL/GenBank/DDBJ databases">
        <authorList>
            <person name="Castelo-Branco R."/>
            <person name="Eusebio N."/>
            <person name="Adriana R."/>
            <person name="Vieira A."/>
            <person name="Brugerolle De Fraissinette N."/>
            <person name="Rezende De Castro R."/>
            <person name="Schneider M.P."/>
            <person name="Vasconcelos V."/>
            <person name="Leao P.N."/>
        </authorList>
    </citation>
    <scope>NUCLEOTIDE SEQUENCE</scope>
    <source>
        <strain evidence="8">LEGE 07157</strain>
    </source>
</reference>
<comment type="subcellular location">
    <subcellularLocation>
        <location evidence="1">Membrane</location>
    </subcellularLocation>
</comment>
<feature type="transmembrane region" description="Helical" evidence="6">
    <location>
        <begin position="382"/>
        <end position="403"/>
    </location>
</feature>
<evidence type="ECO:0000256" key="3">
    <source>
        <dbReference type="ARBA" id="ARBA00022801"/>
    </source>
</evidence>
<keyword evidence="6" id="KW-0812">Transmembrane</keyword>
<comment type="caution">
    <text evidence="8">The sequence shown here is derived from an EMBL/GenBank/DDBJ whole genome shotgun (WGS) entry which is preliminary data.</text>
</comment>
<keyword evidence="9" id="KW-1185">Reference proteome</keyword>
<evidence type="ECO:0000259" key="7">
    <source>
        <dbReference type="Pfam" id="PF01926"/>
    </source>
</evidence>
<keyword evidence="4" id="KW-0342">GTP-binding</keyword>
<dbReference type="RefSeq" id="WP_194029989.1">
    <property type="nucleotide sequence ID" value="NZ_JADEWZ010000018.1"/>
</dbReference>
<name>A0A8J7DX67_9CYAN</name>
<evidence type="ECO:0000256" key="6">
    <source>
        <dbReference type="SAM" id="Phobius"/>
    </source>
</evidence>
<sequence>MAKFFYKDRQYEVSVSPESNEQEILILTNSDGVELTIREGEKKAVKRDSQDNLEEVDLQTAQYKNFYDSLIQEARKVVKKDSQDKVKSFFKALEVQYEERVQDFHQTLNIVVIGNVSSGKSSLINALLRRTRQNALMKVGVQAGVTTKLNILRLDEKVRLIDSPGLGDVRAENSEITQEFLKSIDVGILVVTGAVDASQKEYFNDLKENCKSFFVVLNKRDEWDRYHPQALENVMNQWKEYLKIDKIYPVCTFGYDSQLSDNTPLDIRGVIQLREDIEDFLESQGKKLLLARHMSKKRSYAKKIVVGAVTAVGIQAALPGKALFITTTQVIAIGSLYYLYTGQILSKGSALALLPVFAGQAVATNVFLFFTSFIPPTGIVEIAAAITAISITAAMLASINFVLSSGAELTDEKMLKLKFREYREQVQIILKNLALTDITKIGSLNFTDIVDKLI</sequence>
<keyword evidence="2" id="KW-0547">Nucleotide-binding</keyword>
<gene>
    <name evidence="8" type="ORF">IQ249_13420</name>
</gene>
<keyword evidence="3" id="KW-0378">Hydrolase</keyword>
<dbReference type="GO" id="GO:0008053">
    <property type="term" value="P:mitochondrial fusion"/>
    <property type="evidence" value="ECO:0007669"/>
    <property type="project" value="TreeGrafter"/>
</dbReference>
<keyword evidence="6" id="KW-1133">Transmembrane helix</keyword>
<dbReference type="Proteomes" id="UP000654482">
    <property type="component" value="Unassembled WGS sequence"/>
</dbReference>
<dbReference type="Gene3D" id="3.40.50.300">
    <property type="entry name" value="P-loop containing nucleotide triphosphate hydrolases"/>
    <property type="match status" value="1"/>
</dbReference>
<evidence type="ECO:0000313" key="8">
    <source>
        <dbReference type="EMBL" id="MBE9116901.1"/>
    </source>
</evidence>
<dbReference type="EMBL" id="JADEWZ010000018">
    <property type="protein sequence ID" value="MBE9116901.1"/>
    <property type="molecule type" value="Genomic_DNA"/>
</dbReference>
<dbReference type="SUPFAM" id="SSF52540">
    <property type="entry name" value="P-loop containing nucleoside triphosphate hydrolases"/>
    <property type="match status" value="1"/>
</dbReference>
<proteinExistence type="predicted"/>
<feature type="transmembrane region" description="Helical" evidence="6">
    <location>
        <begin position="300"/>
        <end position="317"/>
    </location>
</feature>
<accession>A0A8J7DX67</accession>
<dbReference type="PANTHER" id="PTHR10465:SF0">
    <property type="entry name" value="SARCALUMENIN"/>
    <property type="match status" value="1"/>
</dbReference>
<feature type="transmembrane region" description="Helical" evidence="6">
    <location>
        <begin position="352"/>
        <end position="370"/>
    </location>
</feature>
<feature type="domain" description="G" evidence="7">
    <location>
        <begin position="110"/>
        <end position="219"/>
    </location>
</feature>
<dbReference type="AlphaFoldDB" id="A0A8J7DX67"/>
<dbReference type="InterPro" id="IPR027417">
    <property type="entry name" value="P-loop_NTPase"/>
</dbReference>
<dbReference type="InterPro" id="IPR027094">
    <property type="entry name" value="Mitofusin_fam"/>
</dbReference>
<protein>
    <submittedName>
        <fullName evidence="8">50S ribosome-binding GTPase</fullName>
    </submittedName>
</protein>
<evidence type="ECO:0000256" key="2">
    <source>
        <dbReference type="ARBA" id="ARBA00022741"/>
    </source>
</evidence>
<dbReference type="InterPro" id="IPR006073">
    <property type="entry name" value="GTP-bd"/>
</dbReference>
<evidence type="ECO:0000313" key="9">
    <source>
        <dbReference type="Proteomes" id="UP000654482"/>
    </source>
</evidence>
<evidence type="ECO:0000256" key="4">
    <source>
        <dbReference type="ARBA" id="ARBA00023134"/>
    </source>
</evidence>
<dbReference type="GO" id="GO:0003924">
    <property type="term" value="F:GTPase activity"/>
    <property type="evidence" value="ECO:0007669"/>
    <property type="project" value="InterPro"/>
</dbReference>